<feature type="transmembrane region" description="Helical" evidence="1">
    <location>
        <begin position="374"/>
        <end position="397"/>
    </location>
</feature>
<dbReference type="InterPro" id="IPR016035">
    <property type="entry name" value="Acyl_Trfase/lysoPLipase"/>
</dbReference>
<dbReference type="STRING" id="44575.SAMN05216419_10057"/>
<dbReference type="RefSeq" id="WP_036572664.1">
    <property type="nucleotide sequence ID" value="NZ_FSRO01000001.1"/>
</dbReference>
<gene>
    <name evidence="2" type="ORF">SAMN02743940_0607</name>
</gene>
<dbReference type="SUPFAM" id="SSF52151">
    <property type="entry name" value="FabD/lysophospholipase-like"/>
    <property type="match status" value="1"/>
</dbReference>
<dbReference type="GO" id="GO:0046475">
    <property type="term" value="P:glycerophospholipid catabolic process"/>
    <property type="evidence" value="ECO:0007669"/>
    <property type="project" value="TreeGrafter"/>
</dbReference>
<evidence type="ECO:0000313" key="3">
    <source>
        <dbReference type="Proteomes" id="UP000185062"/>
    </source>
</evidence>
<keyword evidence="1" id="KW-0472">Membrane</keyword>
<evidence type="ECO:0000313" key="2">
    <source>
        <dbReference type="EMBL" id="SIO04037.1"/>
    </source>
</evidence>
<feature type="transmembrane region" description="Helical" evidence="1">
    <location>
        <begin position="262"/>
        <end position="286"/>
    </location>
</feature>
<organism evidence="2 3">
    <name type="scientific">Nitrosomonas cryotolerans ATCC 49181</name>
    <dbReference type="NCBI Taxonomy" id="1131553"/>
    <lineage>
        <taxon>Bacteria</taxon>
        <taxon>Pseudomonadati</taxon>
        <taxon>Pseudomonadota</taxon>
        <taxon>Betaproteobacteria</taxon>
        <taxon>Nitrosomonadales</taxon>
        <taxon>Nitrosomonadaceae</taxon>
        <taxon>Nitrosomonas</taxon>
    </lineage>
</organism>
<dbReference type="eggNOG" id="COG1752">
    <property type="taxonomic scope" value="Bacteria"/>
</dbReference>
<dbReference type="PANTHER" id="PTHR10728:SF40">
    <property type="entry name" value="PATATIN FAMILY PROTEIN"/>
    <property type="match status" value="1"/>
</dbReference>
<name>A0A1N6G975_9PROT</name>
<accession>A0A1N6G975</accession>
<feature type="transmembrane region" description="Helical" evidence="1">
    <location>
        <begin position="307"/>
        <end position="332"/>
    </location>
</feature>
<evidence type="ECO:0000256" key="1">
    <source>
        <dbReference type="SAM" id="Phobius"/>
    </source>
</evidence>
<dbReference type="GO" id="GO:0004623">
    <property type="term" value="F:phospholipase A2 activity"/>
    <property type="evidence" value="ECO:0007669"/>
    <property type="project" value="TreeGrafter"/>
</dbReference>
<dbReference type="GO" id="GO:0005829">
    <property type="term" value="C:cytosol"/>
    <property type="evidence" value="ECO:0007669"/>
    <property type="project" value="TreeGrafter"/>
</dbReference>
<dbReference type="PANTHER" id="PTHR10728">
    <property type="entry name" value="CYTOSOLIC PHOSPHOLIPASE A2"/>
    <property type="match status" value="1"/>
</dbReference>
<dbReference type="Proteomes" id="UP000185062">
    <property type="component" value="Unassembled WGS sequence"/>
</dbReference>
<keyword evidence="1" id="KW-1133">Transmembrane helix</keyword>
<feature type="transmembrane region" description="Helical" evidence="1">
    <location>
        <begin position="185"/>
        <end position="218"/>
    </location>
</feature>
<dbReference type="Gene3D" id="3.40.1090.10">
    <property type="entry name" value="Cytosolic phospholipase A2 catalytic domain"/>
    <property type="match status" value="1"/>
</dbReference>
<feature type="transmembrane region" description="Helical" evidence="1">
    <location>
        <begin position="409"/>
        <end position="429"/>
    </location>
</feature>
<dbReference type="AlphaFoldDB" id="A0A1N6G975"/>
<sequence>MFQKVKALIKKIGFDGTAKADEVIVKERRHIEEEFADQFDSNFKDYLNNDYKTFVKKTYSEYVRKHHPEIDHGAYPHPKRPWYGLALSGGGIRSASFSIGVIQGLNKRLSDKKPTTMDKVTYLSTVSGGGYAGSALSWYQKVHKTFPFGDINTFSGSQNSREPEDQVLSYIRQHGKYLIPKPLGFTSLIGVILMSVLYSIVAYTLLFSLVMFLLQVIASSEIITSILNANNIVDAANFRQSLLGMAPSAIDGTVINGGRIDFVIFFLSISFILTIAFSAIVFFYGFRSFIGYYFSISYCYRVKIQEILGVLLKLIIASLFFAALPLAVLLVFREELSINQPGVWGSMISGLVSITLAIRNFRQEAERSDGKERVIGKLITALSILVFIFFILLFSYLIGEMIYTSQDSFWPILIAAFIISIIVNINQMSPHKMYRDRLMETFLKAPQTSPTAPICERGNEADKTLLSDMAAHGNWSPYQLINCNVILNNAITPHYRGRVGDSFLLSPLFCGSAATNYIATDRFSGGQMTLATAMSISGGAANPHSGVSGEGESINPFVAFLMTFLGLRLGYWTFSPAISLRILNSIIRPNYIVPGLGSLLNFGHSEKSMFIELSDGGHFDNTGIYELVRRRTPVIILADGSTDSNFTFDDLGSAIERIRVDFGVSIRFLDEAFDLSGLLPGSQASASTRGAEIYDEKYNLSERGYAIGDIIYPDISTEDVTEKAFVGLFIYIKATLTRNLPGDLYAYRASHPSYPNEPTADQFFDERQFESYRELGYQLTSQLFKNEQAMKKLP</sequence>
<keyword evidence="3" id="KW-1185">Reference proteome</keyword>
<protein>
    <submittedName>
        <fullName evidence="2">Patatin-like phospholipase</fullName>
    </submittedName>
</protein>
<keyword evidence="1" id="KW-0812">Transmembrane</keyword>
<dbReference type="EMBL" id="FSRO01000001">
    <property type="protein sequence ID" value="SIO04037.1"/>
    <property type="molecule type" value="Genomic_DNA"/>
</dbReference>
<feature type="transmembrane region" description="Helical" evidence="1">
    <location>
        <begin position="344"/>
        <end position="362"/>
    </location>
</feature>
<proteinExistence type="predicted"/>
<reference evidence="2 3" key="1">
    <citation type="submission" date="2016-12" db="EMBL/GenBank/DDBJ databases">
        <authorList>
            <person name="Song W.-J."/>
            <person name="Kurnit D.M."/>
        </authorList>
    </citation>
    <scope>NUCLEOTIDE SEQUENCE [LARGE SCALE GENOMIC DNA]</scope>
    <source>
        <strain evidence="2 3">ATCC 49181</strain>
    </source>
</reference>